<dbReference type="EMBL" id="ACEC01000104">
    <property type="protein sequence ID" value="EEG29379.1"/>
    <property type="molecule type" value="Genomic_DNA"/>
</dbReference>
<dbReference type="eggNOG" id="COG1943">
    <property type="taxonomic scope" value="Bacteria"/>
</dbReference>
<dbReference type="HOGENOM" id="CLU_101320_6_1_9"/>
<accession>C0EGN6</accession>
<dbReference type="GO" id="GO:0004803">
    <property type="term" value="F:transposase activity"/>
    <property type="evidence" value="ECO:0007669"/>
    <property type="project" value="InterPro"/>
</dbReference>
<dbReference type="Gene3D" id="3.30.70.1290">
    <property type="entry name" value="Transposase IS200-like"/>
    <property type="match status" value="1"/>
</dbReference>
<keyword evidence="3" id="KW-1185">Reference proteome</keyword>
<name>C0EGN6_9FIRM</name>
<dbReference type="STRING" id="537013.CLOSTMETH_03029"/>
<dbReference type="AlphaFoldDB" id="C0EGN6"/>
<evidence type="ECO:0000259" key="1">
    <source>
        <dbReference type="Pfam" id="PF01797"/>
    </source>
</evidence>
<dbReference type="Proteomes" id="UP000003340">
    <property type="component" value="Unassembled WGS sequence"/>
</dbReference>
<dbReference type="PANTHER" id="PTHR33360">
    <property type="entry name" value="TRANSPOSASE FOR INSERTION SEQUENCE ELEMENT IS200"/>
    <property type="match status" value="1"/>
</dbReference>
<comment type="caution">
    <text evidence="2">The sequence shown here is derived from an EMBL/GenBank/DDBJ whole genome shotgun (WGS) entry which is preliminary data.</text>
</comment>
<feature type="domain" description="Transposase IS200-like" evidence="1">
    <location>
        <begin position="1"/>
        <end position="55"/>
    </location>
</feature>
<dbReference type="PANTHER" id="PTHR33360:SF2">
    <property type="entry name" value="TRANSPOSASE FOR INSERTION SEQUENCE ELEMENT IS200"/>
    <property type="match status" value="1"/>
</dbReference>
<proteinExistence type="predicted"/>
<protein>
    <submittedName>
        <fullName evidence="2">Transposase-like protein</fullName>
    </submittedName>
</protein>
<evidence type="ECO:0000313" key="2">
    <source>
        <dbReference type="EMBL" id="EEG29379.1"/>
    </source>
</evidence>
<dbReference type="GO" id="GO:0003677">
    <property type="term" value="F:DNA binding"/>
    <property type="evidence" value="ECO:0007669"/>
    <property type="project" value="InterPro"/>
</dbReference>
<dbReference type="SUPFAM" id="SSF143422">
    <property type="entry name" value="Transposase IS200-like"/>
    <property type="match status" value="1"/>
</dbReference>
<reference evidence="2 3" key="2">
    <citation type="submission" date="2009-02" db="EMBL/GenBank/DDBJ databases">
        <title>Draft genome sequence of Clostridium methylpentosum (DSM 5476).</title>
        <authorList>
            <person name="Sudarsanam P."/>
            <person name="Ley R."/>
            <person name="Guruge J."/>
            <person name="Turnbaugh P.J."/>
            <person name="Mahowald M."/>
            <person name="Liep D."/>
            <person name="Gordon J."/>
        </authorList>
    </citation>
    <scope>NUCLEOTIDE SEQUENCE [LARGE SCALE GENOMIC DNA]</scope>
    <source>
        <strain evidence="2 3">DSM 5476</strain>
    </source>
</reference>
<reference evidence="2 3" key="1">
    <citation type="submission" date="2009-01" db="EMBL/GenBank/DDBJ databases">
        <authorList>
            <person name="Fulton L."/>
            <person name="Clifton S."/>
            <person name="Fulton B."/>
            <person name="Xu J."/>
            <person name="Minx P."/>
            <person name="Pepin K.H."/>
            <person name="Johnson M."/>
            <person name="Bhonagiri V."/>
            <person name="Nash W.E."/>
            <person name="Mardis E.R."/>
            <person name="Wilson R.K."/>
        </authorList>
    </citation>
    <scope>NUCLEOTIDE SEQUENCE [LARGE SCALE GENOMIC DNA]</scope>
    <source>
        <strain evidence="2 3">DSM 5476</strain>
    </source>
</reference>
<evidence type="ECO:0000313" key="3">
    <source>
        <dbReference type="Proteomes" id="UP000003340"/>
    </source>
</evidence>
<dbReference type="InterPro" id="IPR036515">
    <property type="entry name" value="Transposase_17_sf"/>
</dbReference>
<dbReference type="GO" id="GO:0006313">
    <property type="term" value="P:DNA transposition"/>
    <property type="evidence" value="ECO:0007669"/>
    <property type="project" value="InterPro"/>
</dbReference>
<organism evidence="2 3">
    <name type="scientific">[Clostridium] methylpentosum DSM 5476</name>
    <dbReference type="NCBI Taxonomy" id="537013"/>
    <lineage>
        <taxon>Bacteria</taxon>
        <taxon>Bacillati</taxon>
        <taxon>Bacillota</taxon>
        <taxon>Clostridia</taxon>
        <taxon>Eubacteriales</taxon>
        <taxon>Oscillospiraceae</taxon>
        <taxon>Oscillospiraceae incertae sedis</taxon>
    </lineage>
</organism>
<dbReference type="InterPro" id="IPR002686">
    <property type="entry name" value="Transposase_17"/>
</dbReference>
<sequence length="59" mass="6953">MLVEIPPKMSVSSFEGFLKGKSSLIILERHTKLKYKYGNQQFWYRGHYVDTTGKNMKKL</sequence>
<gene>
    <name evidence="2" type="ORF">CLOSTMETH_03029</name>
</gene>
<dbReference type="Pfam" id="PF01797">
    <property type="entry name" value="Y1_Tnp"/>
    <property type="match status" value="1"/>
</dbReference>